<evidence type="ECO:0000313" key="2">
    <source>
        <dbReference type="EnsemblPlants" id="ORUFI02G19540.5"/>
    </source>
</evidence>
<sequence>MASSPAPPGHHDERHESTSSSADDDEITAAAEASPEQGGGGGGGRGTGGSGSAATEGDQKGKGKVVEGSQEAAKKDKVDSQLKKFIRRSFLAVSEGFKKKLSDRQGKQLDEASTSNSPPHVDHKKIPMEEAVYHYFGDIHNVLRLSKRERESVIIMRLVPLHSHYSALRPVYRDGESFYRSFIFSYLEQIVDRVDMGEEDRLLAAVRELARRAEHFQWASEFPRRREGWKRMRDYPPSRVRLVAATWICTHKGRYGQHRKHYNDGTSLDTHYNVARGTPRVSLLLIESRYGIIYALPPSAATPTSRPNQPRPDPVARPGFWWFDCCFVVPKESLLQGSTA</sequence>
<dbReference type="GO" id="GO:0004843">
    <property type="term" value="F:cysteine-type deubiquitinase activity"/>
    <property type="evidence" value="ECO:0007669"/>
    <property type="project" value="TreeGrafter"/>
</dbReference>
<dbReference type="InterPro" id="IPR042467">
    <property type="entry name" value="Peptidase_C65_otubain_sub2"/>
</dbReference>
<dbReference type="SUPFAM" id="SSF54001">
    <property type="entry name" value="Cysteine proteinases"/>
    <property type="match status" value="1"/>
</dbReference>
<dbReference type="Pfam" id="PF10275">
    <property type="entry name" value="Peptidase_C65"/>
    <property type="match status" value="1"/>
</dbReference>
<dbReference type="EnsemblPlants" id="ORUFI02G19540.5">
    <property type="protein sequence ID" value="ORUFI02G19540.5"/>
    <property type="gene ID" value="ORUFI02G19540"/>
</dbReference>
<dbReference type="GO" id="GO:0043130">
    <property type="term" value="F:ubiquitin binding"/>
    <property type="evidence" value="ECO:0007669"/>
    <property type="project" value="TreeGrafter"/>
</dbReference>
<feature type="compositionally biased region" description="Gly residues" evidence="1">
    <location>
        <begin position="37"/>
        <end position="51"/>
    </location>
</feature>
<organism evidence="2 3">
    <name type="scientific">Oryza rufipogon</name>
    <name type="common">Brownbeard rice</name>
    <name type="synonym">Asian wild rice</name>
    <dbReference type="NCBI Taxonomy" id="4529"/>
    <lineage>
        <taxon>Eukaryota</taxon>
        <taxon>Viridiplantae</taxon>
        <taxon>Streptophyta</taxon>
        <taxon>Embryophyta</taxon>
        <taxon>Tracheophyta</taxon>
        <taxon>Spermatophyta</taxon>
        <taxon>Magnoliopsida</taxon>
        <taxon>Liliopsida</taxon>
        <taxon>Poales</taxon>
        <taxon>Poaceae</taxon>
        <taxon>BOP clade</taxon>
        <taxon>Oryzoideae</taxon>
        <taxon>Oryzeae</taxon>
        <taxon>Oryzinae</taxon>
        <taxon>Oryza</taxon>
    </lineage>
</organism>
<dbReference type="GO" id="GO:0071108">
    <property type="term" value="P:protein K48-linked deubiquitination"/>
    <property type="evidence" value="ECO:0007669"/>
    <property type="project" value="TreeGrafter"/>
</dbReference>
<dbReference type="PANTHER" id="PTHR12931:SF37">
    <property type="entry name" value="OS02G0517600 PROTEIN"/>
    <property type="match status" value="1"/>
</dbReference>
<dbReference type="PANTHER" id="PTHR12931">
    <property type="entry name" value="UBIQUITIN THIOLESTERASE PROTEIN OTUB"/>
    <property type="match status" value="1"/>
</dbReference>
<dbReference type="InterPro" id="IPR019400">
    <property type="entry name" value="Peptidase_C65_otubain"/>
</dbReference>
<accession>A0A0E0NFN4</accession>
<proteinExistence type="predicted"/>
<dbReference type="Gene3D" id="1.20.1300.20">
    <property type="entry name" value="Peptidase C65 Otubain, subdomain 2"/>
    <property type="match status" value="1"/>
</dbReference>
<name>A0A0E0NFN4_ORYRU</name>
<dbReference type="AlphaFoldDB" id="A0A0E0NFN4"/>
<keyword evidence="3" id="KW-1185">Reference proteome</keyword>
<protein>
    <submittedName>
        <fullName evidence="2">Uncharacterized protein</fullName>
    </submittedName>
</protein>
<feature type="region of interest" description="Disordered" evidence="1">
    <location>
        <begin position="102"/>
        <end position="123"/>
    </location>
</feature>
<dbReference type="Proteomes" id="UP000008022">
    <property type="component" value="Unassembled WGS sequence"/>
</dbReference>
<dbReference type="HOGENOM" id="CLU_030535_0_0_1"/>
<dbReference type="InterPro" id="IPR038765">
    <property type="entry name" value="Papain-like_cys_pep_sf"/>
</dbReference>
<reference evidence="3" key="1">
    <citation type="submission" date="2013-06" db="EMBL/GenBank/DDBJ databases">
        <authorList>
            <person name="Zhao Q."/>
        </authorList>
    </citation>
    <scope>NUCLEOTIDE SEQUENCE</scope>
    <source>
        <strain evidence="3">cv. W1943</strain>
    </source>
</reference>
<reference evidence="2" key="2">
    <citation type="submission" date="2015-06" db="UniProtKB">
        <authorList>
            <consortium name="EnsemblPlants"/>
        </authorList>
    </citation>
    <scope>IDENTIFICATION</scope>
</reference>
<dbReference type="Gramene" id="ORUFI02G19540.5">
    <property type="protein sequence ID" value="ORUFI02G19540.5"/>
    <property type="gene ID" value="ORUFI02G19540"/>
</dbReference>
<evidence type="ECO:0000256" key="1">
    <source>
        <dbReference type="SAM" id="MobiDB-lite"/>
    </source>
</evidence>
<dbReference type="GO" id="GO:0005634">
    <property type="term" value="C:nucleus"/>
    <property type="evidence" value="ECO:0007669"/>
    <property type="project" value="TreeGrafter"/>
</dbReference>
<feature type="region of interest" description="Disordered" evidence="1">
    <location>
        <begin position="1"/>
        <end position="78"/>
    </location>
</feature>
<evidence type="ECO:0000313" key="3">
    <source>
        <dbReference type="Proteomes" id="UP000008022"/>
    </source>
</evidence>